<dbReference type="CDD" id="cd14688">
    <property type="entry name" value="bZIP_YAP"/>
    <property type="match status" value="1"/>
</dbReference>
<gene>
    <name evidence="5" type="ORF">MERGE_002219</name>
</gene>
<dbReference type="Gene3D" id="1.20.5.170">
    <property type="match status" value="1"/>
</dbReference>
<organism evidence="5 6">
    <name type="scientific">Pneumocystis wakefieldiae</name>
    <dbReference type="NCBI Taxonomy" id="38082"/>
    <lineage>
        <taxon>Eukaryota</taxon>
        <taxon>Fungi</taxon>
        <taxon>Dikarya</taxon>
        <taxon>Ascomycota</taxon>
        <taxon>Taphrinomycotina</taxon>
        <taxon>Pneumocystomycetes</taxon>
        <taxon>Pneumocystaceae</taxon>
        <taxon>Pneumocystis</taxon>
    </lineage>
</organism>
<keyword evidence="6" id="KW-1185">Reference proteome</keyword>
<evidence type="ECO:0000256" key="3">
    <source>
        <dbReference type="SAM" id="Coils"/>
    </source>
</evidence>
<evidence type="ECO:0000313" key="5">
    <source>
        <dbReference type="EMBL" id="QSL64915.1"/>
    </source>
</evidence>
<evidence type="ECO:0000313" key="6">
    <source>
        <dbReference type="Proteomes" id="UP000663699"/>
    </source>
</evidence>
<dbReference type="EMBL" id="CP054535">
    <property type="protein sequence ID" value="QSL64915.1"/>
    <property type="molecule type" value="Genomic_DNA"/>
</dbReference>
<evidence type="ECO:0000256" key="2">
    <source>
        <dbReference type="ARBA" id="ARBA00023242"/>
    </source>
</evidence>
<reference evidence="5" key="1">
    <citation type="submission" date="2020-06" db="EMBL/GenBank/DDBJ databases">
        <title>Genomes of multiple members of Pneumocystis genus reveal paths to human pathogen Pneumocystis jirovecii.</title>
        <authorList>
            <person name="Cisse O.H."/>
            <person name="Ma L."/>
            <person name="Dekker J."/>
            <person name="Khil P."/>
            <person name="Jo J."/>
            <person name="Brenchley J."/>
            <person name="Blair R."/>
            <person name="Pahar B."/>
            <person name="Chabe M."/>
            <person name="Van Rompay K.A."/>
            <person name="Keesler R."/>
            <person name="Sukura A."/>
            <person name="Hirsch V."/>
            <person name="Kutty G."/>
            <person name="Liu Y."/>
            <person name="Peng L."/>
            <person name="Chen J."/>
            <person name="Song J."/>
            <person name="Weissenbacher-Lang C."/>
            <person name="Xu J."/>
            <person name="Upham N.S."/>
            <person name="Stajich J.E."/>
            <person name="Cuomo C.A."/>
            <person name="Cushion M.T."/>
            <person name="Kovacs J.A."/>
        </authorList>
    </citation>
    <scope>NUCLEOTIDE SEQUENCE</scope>
    <source>
        <strain evidence="5">2A</strain>
    </source>
</reference>
<dbReference type="Proteomes" id="UP000663699">
    <property type="component" value="Chromosome 4"/>
</dbReference>
<evidence type="ECO:0000259" key="4">
    <source>
        <dbReference type="PROSITE" id="PS00036"/>
    </source>
</evidence>
<dbReference type="AlphaFoldDB" id="A0A899FXA1"/>
<name>A0A899FXA1_9ASCO</name>
<accession>A0A899FXA1</accession>
<dbReference type="GO" id="GO:0000976">
    <property type="term" value="F:transcription cis-regulatory region binding"/>
    <property type="evidence" value="ECO:0007669"/>
    <property type="project" value="InterPro"/>
</dbReference>
<dbReference type="Pfam" id="PF10297">
    <property type="entry name" value="Hap4_Hap_bind"/>
    <property type="match status" value="1"/>
</dbReference>
<feature type="coiled-coil region" evidence="3">
    <location>
        <begin position="102"/>
        <end position="154"/>
    </location>
</feature>
<comment type="subcellular location">
    <subcellularLocation>
        <location evidence="1">Nucleus</location>
    </subcellularLocation>
</comment>
<proteinExistence type="predicted"/>
<dbReference type="PROSITE" id="PS00036">
    <property type="entry name" value="BZIP_BASIC"/>
    <property type="match status" value="1"/>
</dbReference>
<dbReference type="SUPFAM" id="SSF57959">
    <property type="entry name" value="Leucine zipper domain"/>
    <property type="match status" value="1"/>
</dbReference>
<sequence length="450" mass="51995">MISEHNFKDWYILREQTLLLESIGSRSIDYGGVCRYSRHYGGFRDAENWSLPPRTKPGRKPSEEPPLTVCFYCFKNGLVEPKRKAQNREAQRAFRERRAIRVLELETTIKQQRDHIEKLKQEYLGKIQFIVLENERLKKKNKQLEEQIAYLESSFEKVKNYFNLNTHVFFPFSEENNSDTASFSNNSSKISDSNLIIGEFVPLRKKKNSKKTENMEIRDILFHRKLLKEPGLLEHQKDSETNYRDKIITDTSLSSLFLPKNDSTMGENDCGFCIGNLDVCLCLQSQNLSSEMTNVTEIDKNILPPILIYSNNEKTEKIQNDTEKTEKLKILEPSSYTPKNEYEPGSCAQCKADSLSMLFCKTFASRINYNGVSFKSKDKEKYNCNTNVLTNNDLSNNNFLSCSAAYKTLSQHEKFVKENFRIIVDNLAPGSCGMQIQADKIKETLSLLDQ</sequence>
<dbReference type="GO" id="GO:0090575">
    <property type="term" value="C:RNA polymerase II transcription regulator complex"/>
    <property type="evidence" value="ECO:0007669"/>
    <property type="project" value="TreeGrafter"/>
</dbReference>
<feature type="domain" description="BZIP" evidence="4">
    <location>
        <begin position="82"/>
        <end position="97"/>
    </location>
</feature>
<dbReference type="InterPro" id="IPR050936">
    <property type="entry name" value="AP-1-like"/>
</dbReference>
<keyword evidence="2" id="KW-0539">Nucleus</keyword>
<dbReference type="InterPro" id="IPR018287">
    <property type="entry name" value="Hap4_TF_heteromerisation"/>
</dbReference>
<dbReference type="PANTHER" id="PTHR40621">
    <property type="entry name" value="TRANSCRIPTION FACTOR KAPC-RELATED"/>
    <property type="match status" value="1"/>
</dbReference>
<dbReference type="InterPro" id="IPR004827">
    <property type="entry name" value="bZIP"/>
</dbReference>
<dbReference type="InterPro" id="IPR046347">
    <property type="entry name" value="bZIP_sf"/>
</dbReference>
<dbReference type="OrthoDB" id="5374328at2759"/>
<keyword evidence="3" id="KW-0175">Coiled coil</keyword>
<dbReference type="GO" id="GO:0001228">
    <property type="term" value="F:DNA-binding transcription activator activity, RNA polymerase II-specific"/>
    <property type="evidence" value="ECO:0007669"/>
    <property type="project" value="TreeGrafter"/>
</dbReference>
<dbReference type="PANTHER" id="PTHR40621:SF7">
    <property type="entry name" value="BZIP DOMAIN-CONTAINING PROTEIN"/>
    <property type="match status" value="1"/>
</dbReference>
<evidence type="ECO:0000256" key="1">
    <source>
        <dbReference type="ARBA" id="ARBA00004123"/>
    </source>
</evidence>
<protein>
    <recommendedName>
        <fullName evidence="4">BZIP domain-containing protein</fullName>
    </recommendedName>
</protein>